<gene>
    <name evidence="1" type="ORF">EVA68_01915</name>
</gene>
<dbReference type="Proteomes" id="UP000316199">
    <property type="component" value="Unassembled WGS sequence"/>
</dbReference>
<evidence type="ECO:0000313" key="2">
    <source>
        <dbReference type="Proteomes" id="UP000316199"/>
    </source>
</evidence>
<organism evidence="1 2">
    <name type="scientific">OM182 bacterium</name>
    <dbReference type="NCBI Taxonomy" id="2510334"/>
    <lineage>
        <taxon>Bacteria</taxon>
        <taxon>Pseudomonadati</taxon>
        <taxon>Pseudomonadota</taxon>
        <taxon>Gammaproteobacteria</taxon>
        <taxon>OMG group</taxon>
        <taxon>OM182 clade</taxon>
    </lineage>
</organism>
<dbReference type="EMBL" id="SHAG01000004">
    <property type="protein sequence ID" value="RZO77188.1"/>
    <property type="molecule type" value="Genomic_DNA"/>
</dbReference>
<protein>
    <submittedName>
        <fullName evidence="1">Uncharacterized protein</fullName>
    </submittedName>
</protein>
<sequence length="116" mass="13589">MTNYFTDIEIYLRDVTYEALISWLCNYFEVKESFPHLVLTREDKDIECLIVPNAAKGGYTSIWFKSSETPWTTDLDCAKEAYKHLKKEVRCNALPNSDHSFEWLQVDQNGETPVSW</sequence>
<name>A0A520S3Y3_9GAMM</name>
<comment type="caution">
    <text evidence="1">The sequence shown here is derived from an EMBL/GenBank/DDBJ whole genome shotgun (WGS) entry which is preliminary data.</text>
</comment>
<reference evidence="1 2" key="1">
    <citation type="submission" date="2019-02" db="EMBL/GenBank/DDBJ databases">
        <title>Prokaryotic population dynamics and viral predation in marine succession experiment using metagenomics: the confinement effect.</title>
        <authorList>
            <person name="Haro-Moreno J.M."/>
            <person name="Rodriguez-Valera F."/>
            <person name="Lopez-Perez M."/>
        </authorList>
    </citation>
    <scope>NUCLEOTIDE SEQUENCE [LARGE SCALE GENOMIC DNA]</scope>
    <source>
        <strain evidence="1">MED-G157</strain>
    </source>
</reference>
<evidence type="ECO:0000313" key="1">
    <source>
        <dbReference type="EMBL" id="RZO77188.1"/>
    </source>
</evidence>
<dbReference type="AlphaFoldDB" id="A0A520S3Y3"/>
<proteinExistence type="predicted"/>
<accession>A0A520S3Y3</accession>